<dbReference type="EMBL" id="SBJO01000108">
    <property type="protein sequence ID" value="KAF9763046.1"/>
    <property type="molecule type" value="Genomic_DNA"/>
</dbReference>
<evidence type="ECO:0000313" key="4">
    <source>
        <dbReference type="Proteomes" id="UP000740883"/>
    </source>
</evidence>
<feature type="signal peptide" evidence="2">
    <location>
        <begin position="1"/>
        <end position="18"/>
    </location>
</feature>
<sequence>MNVIAILTLLCTNVICFGNNFYLGDKGVSKAITESINENILNIYRARNIVEVRKKAEADINKNRFYVIVSKTNYIFYRIFIENSKTKKKPKETYVKRCFKASKQFYNLEKGIFEEIKKDIKEHKVENVDIYFSINYEYTDEEFNTLTNEFKTNLPVYLKDIKRQNGLNLRSRFLPIGYIRYLKNIKHTEEHSIEFFSIENYISTTFVFYNTTATKENVRKDVNERIDKYQKMFNVLKEEDTANQFMFSLFKNLEGLSLEDVTEDFITLNTELIISLFKFIMNKKYFIRIFEELEDSNSDENNSDNSNSHQSNSNDDSNSDSEEKLDAAFKSIIDLNNDNLNIVEDLKKLISNHKEFNIIGKVTEGNLSRCQLIEMLRIIKEIERLETPACSFLLKLFIIIARNIENGKEIFMSEDIDKGKVYEDDYRYPDAYYNYYKYSTSSIVYEEVRRHLQKQVSEYSNDLTLKILKCLSEDKVPDQQEISNLKKECLIHLQKNINEENTIPSNFILEGKPYGVATLELLRGNQQ</sequence>
<feature type="compositionally biased region" description="Low complexity" evidence="1">
    <location>
        <begin position="303"/>
        <end position="316"/>
    </location>
</feature>
<gene>
    <name evidence="3" type="ORF">NGRA_1561</name>
</gene>
<evidence type="ECO:0000313" key="3">
    <source>
        <dbReference type="EMBL" id="KAF9763046.1"/>
    </source>
</evidence>
<comment type="caution">
    <text evidence="3">The sequence shown here is derived from an EMBL/GenBank/DDBJ whole genome shotgun (WGS) entry which is preliminary data.</text>
</comment>
<dbReference type="AlphaFoldDB" id="A0A9P6KZ16"/>
<feature type="region of interest" description="Disordered" evidence="1">
    <location>
        <begin position="297"/>
        <end position="321"/>
    </location>
</feature>
<keyword evidence="2" id="KW-0732">Signal</keyword>
<evidence type="ECO:0000256" key="1">
    <source>
        <dbReference type="SAM" id="MobiDB-lite"/>
    </source>
</evidence>
<accession>A0A9P6KZ16</accession>
<organism evidence="3 4">
    <name type="scientific">Nosema granulosis</name>
    <dbReference type="NCBI Taxonomy" id="83296"/>
    <lineage>
        <taxon>Eukaryota</taxon>
        <taxon>Fungi</taxon>
        <taxon>Fungi incertae sedis</taxon>
        <taxon>Microsporidia</taxon>
        <taxon>Nosematidae</taxon>
        <taxon>Nosema</taxon>
    </lineage>
</organism>
<keyword evidence="4" id="KW-1185">Reference proteome</keyword>
<evidence type="ECO:0000256" key="2">
    <source>
        <dbReference type="SAM" id="SignalP"/>
    </source>
</evidence>
<proteinExistence type="predicted"/>
<dbReference type="Proteomes" id="UP000740883">
    <property type="component" value="Unassembled WGS sequence"/>
</dbReference>
<feature type="chain" id="PRO_5040161567" evidence="2">
    <location>
        <begin position="19"/>
        <end position="527"/>
    </location>
</feature>
<reference evidence="3 4" key="1">
    <citation type="journal article" date="2020" name="Genome Biol. Evol.">
        <title>Comparative genomics of strictly vertically transmitted, feminizing microsporidia endosymbionts of amphipod crustaceans.</title>
        <authorList>
            <person name="Cormier A."/>
            <person name="Chebbi M.A."/>
            <person name="Giraud I."/>
            <person name="Wattier R."/>
            <person name="Teixeira M."/>
            <person name="Gilbert C."/>
            <person name="Rigaud T."/>
            <person name="Cordaux R."/>
        </authorList>
    </citation>
    <scope>NUCLEOTIDE SEQUENCE [LARGE SCALE GENOMIC DNA]</scope>
    <source>
        <strain evidence="3 4">Ou3-Ou53</strain>
    </source>
</reference>
<name>A0A9P6KZ16_9MICR</name>
<protein>
    <submittedName>
        <fullName evidence="3">Uncharacterized protein</fullName>
    </submittedName>
</protein>